<dbReference type="InterPro" id="IPR027417">
    <property type="entry name" value="P-loop_NTPase"/>
</dbReference>
<sequence length="1932" mass="215245">MNSNDDDNNPDSWNSVLQAMGYHQPSQQQQQQQRGQGGGGSNDIGQPPQLQGVQQQHEQPRYQHQMHGSGIANQMYQSEGGDVGVNYEQMMQGNTQLQVPIVPPQLVLQQQQQQQQFPLHSAQQQIGQAPTNLPLEQDQIMLQLMQTNAQLFYQSSLNSSSQSTYAPQPSMNISSEQQQMMIQLHQQQQLQQQVQLQAGEQLAPQSSNYSNVMLGTSPQEQFQQINVVHQPQTQHCIPSAQTQTQQLRTFLRAQNQVQQQASNGMPSTGWNTSGSTASAEGNNCSSSVVLSSGDMPPPTQTCVATMMATVSLAQWVQSRIEAMPNAANAAEFNPEAASVALLIGRQFSTLLGYDQNTKVGSKDLLTISVRIPIWMRNMLIGLQDTLTFESVRLAVEVHVMTTSAQQVPETAQVSKKNSTNSDTNDHDGDEESGLGLGFFSSLATTAPDPDQEEKLISQQKLAVEKQRKKNKDKRALSRKKKQELWEKKNPDVGFGMFGKFVAKDQQGGQSLVEEKKPSAKCMQQSTTPQNSLKIGKVMGAQIDSELASAFAQLKQIVQFNDYSVRHTSSNAEDGSLAVHAFGHLTYNLITGGNKIDYTTQVVGAKLDVVESADVTDLDCDVGGHLDSIQIGVTSNDGQCDTSFREISLRQWIERSELDLSSYLKSVIPLAIKLVDFLIQGYSDEQNDKGKGSLQVPQASISTANVLVLQNVTPRNHYAGHAIERSTVVGGMTWEDLTEENFMALLKSDDPESITDGEGRHEVIGRVRIVSSAEGGSDLGDTMHRLTALGLVLYELFSREEPSLHKGGLQTKYSVVGISLNDECGNLDRNRPSKKSQRNASSSSDVMYTESIERLEFLGIPQSLCTLVKNLLDCHEGVFVGDEAYKSFEDVRADLQLMIDDPSRFLNNISPKSHPTFSMSDKLYGRDADIVNVNEAYQQHLAGNCRGILVMGEAGVGKSCLVSRVASYLIHQGNGYLLGGKWDQNHEIKPLSIVGSVFNKLCEVFVRVASPPQRVAAASELKKILGSQASLLLEIMPSLSKIIALCEASNTYFVDSAESMRFLCCKLLNILSNNLARRIVIWLDDLQWSDSASMLLIGSLLADAEVSKYVFFICSYRDKEINDDVSFNSWLASIPEATLRRIHLTNLNENEVNTLISDALQLFPRLTRPLSSVVHHKTRGNPLFVVQLFASLKEEGYLRLRLSPCRWTWDLEQIIDLKISDNVLELLMKEMGKLSSELQLGLKVASCMGSYVKKSTLDIMSNDVGVDLREVLYEVSRKGFMDDVGDRFRFCHDRIEQAAYDLMSFEERRARHMKFGLVLCVNSLGNSSNDEVFFMALNQIGRGGPEALTDPEQRNTIAKLSLKAGRRCIVISDFASAFHIYKSGISFLNDGHWELQYELSIELFDATIDVACTLNDTDATKLYSEELLLHAKADGDKLNTLYTLLKSLRLLMKVQESKTYAYAILNQLGEELPRSIGDLTLVADIQDMKEKISNMSDNDVLGLRQTDEKKVITLMKLYNDLLISFQLSEPTLIASVSLRMVQLTLTKGLSCMSTLALANFGIAVFSTGDPLQGYRLGRLSLSLLIKLDASGYKSSVLINVLQYLSWVSEPLQSLAESHLVGHTAGKQSGDTSSSSLNYYFFIESLYLSGKNLAIVRNNANDFVQDLLRRKQKFLLDGAWSFHLQATALMDGLKAKQAETGGSLPDWIEICLKHNHQEFAFVVKILNVMRSLLFRNVDEILRHSEITEFISKEKLPLRPIYLIGIFYEGIVSFYMARQTNDAKWRSKGEAALLSMTHWSQYCRWNFLNKVLLLEAENMYCLGDFERASKSYNDAIVLSRKHKFIHEEAIASELAGLFNFERKSYHEALGCFAHSVRCYEEWGAKAVAKRVERFVQDNFGSSVLSKWPANYTISVDFASADHQKKRMSGHSAMVT</sequence>
<name>B8CCW5_THAPS</name>
<dbReference type="GeneID" id="7451600"/>
<dbReference type="SUPFAM" id="SSF48452">
    <property type="entry name" value="TPR-like"/>
    <property type="match status" value="1"/>
</dbReference>
<organism evidence="3 4">
    <name type="scientific">Thalassiosira pseudonana</name>
    <name type="common">Marine diatom</name>
    <name type="synonym">Cyclotella nana</name>
    <dbReference type="NCBI Taxonomy" id="35128"/>
    <lineage>
        <taxon>Eukaryota</taxon>
        <taxon>Sar</taxon>
        <taxon>Stramenopiles</taxon>
        <taxon>Ochrophyta</taxon>
        <taxon>Bacillariophyta</taxon>
        <taxon>Coscinodiscophyceae</taxon>
        <taxon>Thalassiosirophycidae</taxon>
        <taxon>Thalassiosirales</taxon>
        <taxon>Thalassiosiraceae</taxon>
        <taxon>Thalassiosira</taxon>
    </lineage>
</organism>
<feature type="region of interest" description="Disordered" evidence="1">
    <location>
        <begin position="405"/>
        <end position="432"/>
    </location>
</feature>
<dbReference type="Pfam" id="PF13191">
    <property type="entry name" value="AAA_16"/>
    <property type="match status" value="1"/>
</dbReference>
<feature type="region of interest" description="Disordered" evidence="1">
    <location>
        <begin position="825"/>
        <end position="844"/>
    </location>
</feature>
<feature type="compositionally biased region" description="Low complexity" evidence="1">
    <location>
        <begin position="46"/>
        <end position="65"/>
    </location>
</feature>
<dbReference type="InterPro" id="IPR011990">
    <property type="entry name" value="TPR-like_helical_dom_sf"/>
</dbReference>
<dbReference type="KEGG" id="tps:THAPSDRAFT_24942"/>
<protein>
    <recommendedName>
        <fullName evidence="2">Orc1-like AAA ATPase domain-containing protein</fullName>
    </recommendedName>
</protein>
<dbReference type="PANTHER" id="PTHR43642:SF1">
    <property type="entry name" value="HYBRID SIGNAL TRANSDUCTION HISTIDINE KINASE G"/>
    <property type="match status" value="1"/>
</dbReference>
<dbReference type="eggNOG" id="ENOG502RVPS">
    <property type="taxonomic scope" value="Eukaryota"/>
</dbReference>
<dbReference type="SUPFAM" id="SSF52540">
    <property type="entry name" value="P-loop containing nucleoside triphosphate hydrolases"/>
    <property type="match status" value="1"/>
</dbReference>
<evidence type="ECO:0000259" key="2">
    <source>
        <dbReference type="Pfam" id="PF13191"/>
    </source>
</evidence>
<proteinExistence type="predicted"/>
<dbReference type="HOGENOM" id="CLU_001993_1_0_1"/>
<reference evidence="3 4" key="1">
    <citation type="journal article" date="2004" name="Science">
        <title>The genome of the diatom Thalassiosira pseudonana: ecology, evolution, and metabolism.</title>
        <authorList>
            <person name="Armbrust E.V."/>
            <person name="Berges J.A."/>
            <person name="Bowler C."/>
            <person name="Green B.R."/>
            <person name="Martinez D."/>
            <person name="Putnam N.H."/>
            <person name="Zhou S."/>
            <person name="Allen A.E."/>
            <person name="Apt K.E."/>
            <person name="Bechner M."/>
            <person name="Brzezinski M.A."/>
            <person name="Chaal B.K."/>
            <person name="Chiovitti A."/>
            <person name="Davis A.K."/>
            <person name="Demarest M.S."/>
            <person name="Detter J.C."/>
            <person name="Glavina T."/>
            <person name="Goodstein D."/>
            <person name="Hadi M.Z."/>
            <person name="Hellsten U."/>
            <person name="Hildebrand M."/>
            <person name="Jenkins B.D."/>
            <person name="Jurka J."/>
            <person name="Kapitonov V.V."/>
            <person name="Kroger N."/>
            <person name="Lau W.W."/>
            <person name="Lane T.W."/>
            <person name="Larimer F.W."/>
            <person name="Lippmeier J.C."/>
            <person name="Lucas S."/>
            <person name="Medina M."/>
            <person name="Montsant A."/>
            <person name="Obornik M."/>
            <person name="Parker M.S."/>
            <person name="Palenik B."/>
            <person name="Pazour G.J."/>
            <person name="Richardson P.M."/>
            <person name="Rynearson T.A."/>
            <person name="Saito M.A."/>
            <person name="Schwartz D.C."/>
            <person name="Thamatrakoln K."/>
            <person name="Valentin K."/>
            <person name="Vardi A."/>
            <person name="Wilkerson F.P."/>
            <person name="Rokhsar D.S."/>
        </authorList>
    </citation>
    <scope>NUCLEOTIDE SEQUENCE [LARGE SCALE GENOMIC DNA]</scope>
    <source>
        <strain evidence="3 4">CCMP1335</strain>
    </source>
</reference>
<reference evidence="3 4" key="2">
    <citation type="journal article" date="2008" name="Nature">
        <title>The Phaeodactylum genome reveals the evolutionary history of diatom genomes.</title>
        <authorList>
            <person name="Bowler C."/>
            <person name="Allen A.E."/>
            <person name="Badger J.H."/>
            <person name="Grimwood J."/>
            <person name="Jabbari K."/>
            <person name="Kuo A."/>
            <person name="Maheswari U."/>
            <person name="Martens C."/>
            <person name="Maumus F."/>
            <person name="Otillar R.P."/>
            <person name="Rayko E."/>
            <person name="Salamov A."/>
            <person name="Vandepoele K."/>
            <person name="Beszteri B."/>
            <person name="Gruber A."/>
            <person name="Heijde M."/>
            <person name="Katinka M."/>
            <person name="Mock T."/>
            <person name="Valentin K."/>
            <person name="Verret F."/>
            <person name="Berges J.A."/>
            <person name="Brownlee C."/>
            <person name="Cadoret J.P."/>
            <person name="Chiovitti A."/>
            <person name="Choi C.J."/>
            <person name="Coesel S."/>
            <person name="De Martino A."/>
            <person name="Detter J.C."/>
            <person name="Durkin C."/>
            <person name="Falciatore A."/>
            <person name="Fournet J."/>
            <person name="Haruta M."/>
            <person name="Huysman M.J."/>
            <person name="Jenkins B.D."/>
            <person name="Jiroutova K."/>
            <person name="Jorgensen R.E."/>
            <person name="Joubert Y."/>
            <person name="Kaplan A."/>
            <person name="Kroger N."/>
            <person name="Kroth P.G."/>
            <person name="La Roche J."/>
            <person name="Lindquist E."/>
            <person name="Lommer M."/>
            <person name="Martin-Jezequel V."/>
            <person name="Lopez P.J."/>
            <person name="Lucas S."/>
            <person name="Mangogna M."/>
            <person name="McGinnis K."/>
            <person name="Medlin L.K."/>
            <person name="Montsant A."/>
            <person name="Oudot-Le Secq M.P."/>
            <person name="Napoli C."/>
            <person name="Obornik M."/>
            <person name="Parker M.S."/>
            <person name="Petit J.L."/>
            <person name="Porcel B.M."/>
            <person name="Poulsen N."/>
            <person name="Robison M."/>
            <person name="Rychlewski L."/>
            <person name="Rynearson T.A."/>
            <person name="Schmutz J."/>
            <person name="Shapiro H."/>
            <person name="Siaut M."/>
            <person name="Stanley M."/>
            <person name="Sussman M.R."/>
            <person name="Taylor A.R."/>
            <person name="Vardi A."/>
            <person name="von Dassow P."/>
            <person name="Vyverman W."/>
            <person name="Willis A."/>
            <person name="Wyrwicz L.S."/>
            <person name="Rokhsar D.S."/>
            <person name="Weissenbach J."/>
            <person name="Armbrust E.V."/>
            <person name="Green B.R."/>
            <person name="Van de Peer Y."/>
            <person name="Grigoriev I.V."/>
        </authorList>
    </citation>
    <scope>NUCLEOTIDE SEQUENCE [LARGE SCALE GENOMIC DNA]</scope>
    <source>
        <strain evidence="3 4">CCMP1335</strain>
    </source>
</reference>
<feature type="region of interest" description="Disordered" evidence="1">
    <location>
        <begin position="461"/>
        <end position="484"/>
    </location>
</feature>
<dbReference type="STRING" id="35128.B8CCW5"/>
<keyword evidence="4" id="KW-1185">Reference proteome</keyword>
<evidence type="ECO:0000313" key="4">
    <source>
        <dbReference type="Proteomes" id="UP000001449"/>
    </source>
</evidence>
<evidence type="ECO:0000313" key="3">
    <source>
        <dbReference type="EMBL" id="EED88847.1"/>
    </source>
</evidence>
<dbReference type="RefSeq" id="XP_002293838.1">
    <property type="nucleotide sequence ID" value="XM_002293802.1"/>
</dbReference>
<dbReference type="Proteomes" id="UP000001449">
    <property type="component" value="Chromosome 14"/>
</dbReference>
<gene>
    <name evidence="3" type="ORF">THAPSDRAFT_24942</name>
</gene>
<feature type="domain" description="Orc1-like AAA ATPase" evidence="2">
    <location>
        <begin position="921"/>
        <end position="1112"/>
    </location>
</feature>
<dbReference type="InParanoid" id="B8CCW5"/>
<feature type="compositionally biased region" description="Polar residues" evidence="1">
    <location>
        <begin position="405"/>
        <end position="422"/>
    </location>
</feature>
<dbReference type="PANTHER" id="PTHR43642">
    <property type="entry name" value="HYBRID SIGNAL TRANSDUCTION HISTIDINE KINASE G"/>
    <property type="match status" value="1"/>
</dbReference>
<dbReference type="PaxDb" id="35128-Thaps24942"/>
<feature type="region of interest" description="Disordered" evidence="1">
    <location>
        <begin position="1"/>
        <end position="67"/>
    </location>
</feature>
<evidence type="ECO:0000256" key="1">
    <source>
        <dbReference type="SAM" id="MobiDB-lite"/>
    </source>
</evidence>
<dbReference type="InterPro" id="IPR041664">
    <property type="entry name" value="AAA_16"/>
</dbReference>
<dbReference type="EMBL" id="CM000649">
    <property type="protein sequence ID" value="EED88847.1"/>
    <property type="molecule type" value="Genomic_DNA"/>
</dbReference>
<feature type="compositionally biased region" description="Basic residues" evidence="1">
    <location>
        <begin position="466"/>
        <end position="481"/>
    </location>
</feature>
<feature type="region of interest" description="Disordered" evidence="1">
    <location>
        <begin position="262"/>
        <end position="283"/>
    </location>
</feature>
<accession>B8CCW5</accession>
<dbReference type="InterPro" id="IPR053159">
    <property type="entry name" value="Hybrid_Histidine_Kinase"/>
</dbReference>